<comment type="caution">
    <text evidence="1">The sequence shown here is derived from an EMBL/GenBank/DDBJ whole genome shotgun (WGS) entry which is preliminary data.</text>
</comment>
<organism evidence="1 2">
    <name type="scientific">Trifolium medium</name>
    <dbReference type="NCBI Taxonomy" id="97028"/>
    <lineage>
        <taxon>Eukaryota</taxon>
        <taxon>Viridiplantae</taxon>
        <taxon>Streptophyta</taxon>
        <taxon>Embryophyta</taxon>
        <taxon>Tracheophyta</taxon>
        <taxon>Spermatophyta</taxon>
        <taxon>Magnoliopsida</taxon>
        <taxon>eudicotyledons</taxon>
        <taxon>Gunneridae</taxon>
        <taxon>Pentapetalae</taxon>
        <taxon>rosids</taxon>
        <taxon>fabids</taxon>
        <taxon>Fabales</taxon>
        <taxon>Fabaceae</taxon>
        <taxon>Papilionoideae</taxon>
        <taxon>50 kb inversion clade</taxon>
        <taxon>NPAAA clade</taxon>
        <taxon>Hologalegina</taxon>
        <taxon>IRL clade</taxon>
        <taxon>Trifolieae</taxon>
        <taxon>Trifolium</taxon>
    </lineage>
</organism>
<evidence type="ECO:0000313" key="1">
    <source>
        <dbReference type="EMBL" id="MCH89474.1"/>
    </source>
</evidence>
<dbReference type="Proteomes" id="UP000265520">
    <property type="component" value="Unassembled WGS sequence"/>
</dbReference>
<sequence>INASAAEKKKVLIINTNSGGHAVIGFYFAKELLGAGHSVTILTVGDESSDKMKKPPFNRFSVNVLLPHSYTYSDRHEIVSAGGSTVWGNPADVASIVGGEAFDVVLDNNGKDLEAVRMLSKQMLVMLELKNTLKKLLTVGQYSGHSIC</sequence>
<name>A0A392MT81_9FABA</name>
<reference evidence="1 2" key="1">
    <citation type="journal article" date="2018" name="Front. Plant Sci.">
        <title>Red Clover (Trifolium pratense) and Zigzag Clover (T. medium) - A Picture of Genomic Similarities and Differences.</title>
        <authorList>
            <person name="Dluhosova J."/>
            <person name="Istvanek J."/>
            <person name="Nedelnik J."/>
            <person name="Repkova J."/>
        </authorList>
    </citation>
    <scope>NUCLEOTIDE SEQUENCE [LARGE SCALE GENOMIC DNA]</scope>
    <source>
        <strain evidence="2">cv. 10/8</strain>
        <tissue evidence="1">Leaf</tissue>
    </source>
</reference>
<proteinExistence type="predicted"/>
<gene>
    <name evidence="1" type="ORF">A2U01_0010370</name>
</gene>
<evidence type="ECO:0000313" key="2">
    <source>
        <dbReference type="Proteomes" id="UP000265520"/>
    </source>
</evidence>
<dbReference type="AlphaFoldDB" id="A0A392MT81"/>
<dbReference type="EMBL" id="LXQA010016215">
    <property type="protein sequence ID" value="MCH89474.1"/>
    <property type="molecule type" value="Genomic_DNA"/>
</dbReference>
<feature type="non-terminal residue" evidence="1">
    <location>
        <position position="1"/>
    </location>
</feature>
<keyword evidence="2" id="KW-1185">Reference proteome</keyword>
<accession>A0A392MT81</accession>
<protein>
    <submittedName>
        <fullName evidence="1">Chloroplast stem-loop binding protein of 41 kDa chloroplastic-like</fullName>
    </submittedName>
</protein>